<dbReference type="Proteomes" id="UP000299102">
    <property type="component" value="Unassembled WGS sequence"/>
</dbReference>
<dbReference type="EMBL" id="BGZK01000583">
    <property type="protein sequence ID" value="GBP51558.1"/>
    <property type="molecule type" value="Genomic_DNA"/>
</dbReference>
<gene>
    <name evidence="2" type="ORF">EVAR_34444_1</name>
</gene>
<evidence type="ECO:0000313" key="3">
    <source>
        <dbReference type="Proteomes" id="UP000299102"/>
    </source>
</evidence>
<evidence type="ECO:0000256" key="1">
    <source>
        <dbReference type="SAM" id="Phobius"/>
    </source>
</evidence>
<keyword evidence="1" id="KW-1133">Transmembrane helix</keyword>
<keyword evidence="1" id="KW-0472">Membrane</keyword>
<feature type="transmembrane region" description="Helical" evidence="1">
    <location>
        <begin position="138"/>
        <end position="154"/>
    </location>
</feature>
<protein>
    <submittedName>
        <fullName evidence="2">Uncharacterized protein</fullName>
    </submittedName>
</protein>
<keyword evidence="3" id="KW-1185">Reference proteome</keyword>
<evidence type="ECO:0000313" key="2">
    <source>
        <dbReference type="EMBL" id="GBP51558.1"/>
    </source>
</evidence>
<reference evidence="2 3" key="1">
    <citation type="journal article" date="2019" name="Commun. Biol.">
        <title>The bagworm genome reveals a unique fibroin gene that provides high tensile strength.</title>
        <authorList>
            <person name="Kono N."/>
            <person name="Nakamura H."/>
            <person name="Ohtoshi R."/>
            <person name="Tomita M."/>
            <person name="Numata K."/>
            <person name="Arakawa K."/>
        </authorList>
    </citation>
    <scope>NUCLEOTIDE SEQUENCE [LARGE SCALE GENOMIC DNA]</scope>
</reference>
<dbReference type="AlphaFoldDB" id="A0A4C1WJG3"/>
<name>A0A4C1WJG3_EUMVA</name>
<dbReference type="OrthoDB" id="8182187at2759"/>
<comment type="caution">
    <text evidence="2">The sequence shown here is derived from an EMBL/GenBank/DDBJ whole genome shotgun (WGS) entry which is preliminary data.</text>
</comment>
<feature type="transmembrane region" description="Helical" evidence="1">
    <location>
        <begin position="29"/>
        <end position="53"/>
    </location>
</feature>
<keyword evidence="1" id="KW-0812">Transmembrane</keyword>
<sequence length="155" mass="17477">MGEKKEESESIAPAHCIIRRQFKAAEFRVLYLVLYVYVLFGALFALLAQVVMIHPRVQASFKSVQAQSLITNRCIRLLCCLPPMKICNIYETVNDTYSVHTDDDSGVVVPGSNLEEMVAEDPLGTGEKEEFAEVVDKFMFAIYAVIYAVLLGYHY</sequence>
<proteinExistence type="predicted"/>
<accession>A0A4C1WJG3</accession>
<organism evidence="2 3">
    <name type="scientific">Eumeta variegata</name>
    <name type="common">Bagworm moth</name>
    <name type="synonym">Eumeta japonica</name>
    <dbReference type="NCBI Taxonomy" id="151549"/>
    <lineage>
        <taxon>Eukaryota</taxon>
        <taxon>Metazoa</taxon>
        <taxon>Ecdysozoa</taxon>
        <taxon>Arthropoda</taxon>
        <taxon>Hexapoda</taxon>
        <taxon>Insecta</taxon>
        <taxon>Pterygota</taxon>
        <taxon>Neoptera</taxon>
        <taxon>Endopterygota</taxon>
        <taxon>Lepidoptera</taxon>
        <taxon>Glossata</taxon>
        <taxon>Ditrysia</taxon>
        <taxon>Tineoidea</taxon>
        <taxon>Psychidae</taxon>
        <taxon>Oiketicinae</taxon>
        <taxon>Eumeta</taxon>
    </lineage>
</organism>